<evidence type="ECO:0000256" key="1">
    <source>
        <dbReference type="SAM" id="Phobius"/>
    </source>
</evidence>
<dbReference type="AlphaFoldDB" id="A0A3N0V097"/>
<organism evidence="2 3">
    <name type="scientific">Pseudomethylobacillus aquaticus</name>
    <dbReference type="NCBI Taxonomy" id="2676064"/>
    <lineage>
        <taxon>Bacteria</taxon>
        <taxon>Pseudomonadati</taxon>
        <taxon>Pseudomonadota</taxon>
        <taxon>Betaproteobacteria</taxon>
        <taxon>Nitrosomonadales</taxon>
        <taxon>Methylophilaceae</taxon>
        <taxon>Pseudomethylobacillus</taxon>
    </lineage>
</organism>
<keyword evidence="3" id="KW-1185">Reference proteome</keyword>
<evidence type="ECO:0000313" key="3">
    <source>
        <dbReference type="Proteomes" id="UP000275137"/>
    </source>
</evidence>
<dbReference type="RefSeq" id="WP_123237250.1">
    <property type="nucleotide sequence ID" value="NZ_RJVP01000003.1"/>
</dbReference>
<dbReference type="Proteomes" id="UP000275137">
    <property type="component" value="Unassembled WGS sequence"/>
</dbReference>
<keyword evidence="1" id="KW-0812">Transmembrane</keyword>
<accession>A0A3N0V097</accession>
<proteinExistence type="predicted"/>
<protein>
    <submittedName>
        <fullName evidence="2">DUF2818 family protein</fullName>
    </submittedName>
</protein>
<comment type="caution">
    <text evidence="2">The sequence shown here is derived from an EMBL/GenBank/DDBJ whole genome shotgun (WGS) entry which is preliminary data.</text>
</comment>
<feature type="transmembrane region" description="Helical" evidence="1">
    <location>
        <begin position="71"/>
        <end position="89"/>
    </location>
</feature>
<feature type="transmembrane region" description="Helical" evidence="1">
    <location>
        <begin position="42"/>
        <end position="59"/>
    </location>
</feature>
<reference evidence="2 3" key="1">
    <citation type="submission" date="2018-10" db="EMBL/GenBank/DDBJ databases">
        <authorList>
            <person name="Chen W.-M."/>
        </authorList>
    </citation>
    <scope>NUCLEOTIDE SEQUENCE [LARGE SCALE GENOMIC DNA]</scope>
    <source>
        <strain evidence="2 3">H-5</strain>
    </source>
</reference>
<gene>
    <name evidence="2" type="ORF">ED236_07005</name>
</gene>
<dbReference type="EMBL" id="RJVP01000003">
    <property type="protein sequence ID" value="ROH86190.1"/>
    <property type="molecule type" value="Genomic_DNA"/>
</dbReference>
<dbReference type="PIRSF" id="PIRSF019883">
    <property type="entry name" value="UCP019883"/>
    <property type="match status" value="1"/>
</dbReference>
<evidence type="ECO:0000313" key="2">
    <source>
        <dbReference type="EMBL" id="ROH86190.1"/>
    </source>
</evidence>
<keyword evidence="1" id="KW-0472">Membrane</keyword>
<dbReference type="Pfam" id="PF10993">
    <property type="entry name" value="DUF2818"/>
    <property type="match status" value="1"/>
</dbReference>
<sequence>MAQITLLILAILLANLPWLSSRLFLLIPVAQPKRVYWSMLELAVYFVVMGLLAWYAEFATLGQTSPQGWEFYTINACLFLVFSFPGFIYRNFWLPQAR</sequence>
<dbReference type="InterPro" id="IPR016768">
    <property type="entry name" value="UCP019883"/>
</dbReference>
<keyword evidence="1" id="KW-1133">Transmembrane helix</keyword>
<name>A0A3N0V097_9PROT</name>